<reference evidence="2 3" key="1">
    <citation type="submission" date="2023-07" db="EMBL/GenBank/DDBJ databases">
        <title>Sorghum-associated microbial communities from plants grown in Nebraska, USA.</title>
        <authorList>
            <person name="Schachtman D."/>
        </authorList>
    </citation>
    <scope>NUCLEOTIDE SEQUENCE [LARGE SCALE GENOMIC DNA]</scope>
    <source>
        <strain evidence="2 3">DS1001</strain>
    </source>
</reference>
<proteinExistence type="predicted"/>
<organism evidence="2 3">
    <name type="scientific">Pseudarthrobacter niigatensis</name>
    <dbReference type="NCBI Taxonomy" id="369935"/>
    <lineage>
        <taxon>Bacteria</taxon>
        <taxon>Bacillati</taxon>
        <taxon>Actinomycetota</taxon>
        <taxon>Actinomycetes</taxon>
        <taxon>Micrococcales</taxon>
        <taxon>Micrococcaceae</taxon>
        <taxon>Pseudarthrobacter</taxon>
    </lineage>
</organism>
<feature type="chain" id="PRO_5042602269" evidence="1">
    <location>
        <begin position="26"/>
        <end position="43"/>
    </location>
</feature>
<dbReference type="EMBL" id="JAUSTB010000001">
    <property type="protein sequence ID" value="MDQ0144726.1"/>
    <property type="molecule type" value="Genomic_DNA"/>
</dbReference>
<evidence type="ECO:0000313" key="3">
    <source>
        <dbReference type="Proteomes" id="UP001239267"/>
    </source>
</evidence>
<gene>
    <name evidence="2" type="ORF">J2T23_000600</name>
</gene>
<comment type="caution">
    <text evidence="2">The sequence shown here is derived from an EMBL/GenBank/DDBJ whole genome shotgun (WGS) entry which is preliminary data.</text>
</comment>
<keyword evidence="1" id="KW-0732">Signal</keyword>
<evidence type="ECO:0000313" key="2">
    <source>
        <dbReference type="EMBL" id="MDQ0144726.1"/>
    </source>
</evidence>
<feature type="signal peptide" evidence="1">
    <location>
        <begin position="1"/>
        <end position="25"/>
    </location>
</feature>
<protein>
    <submittedName>
        <fullName evidence="2">Uncharacterized protein</fullName>
    </submittedName>
</protein>
<evidence type="ECO:0000256" key="1">
    <source>
        <dbReference type="SAM" id="SignalP"/>
    </source>
</evidence>
<dbReference type="RefSeq" id="WP_307356998.1">
    <property type="nucleotide sequence ID" value="NZ_JAUSTB010000001.1"/>
</dbReference>
<name>A0AAJ1STU1_9MICC</name>
<keyword evidence="3" id="KW-1185">Reference proteome</keyword>
<dbReference type="AlphaFoldDB" id="A0AAJ1STU1"/>
<sequence length="43" mass="4397">MKTIKRLFWTAAATLGVAAAAAVSAAPAIAGTRLNHTELFAGR</sequence>
<dbReference type="Proteomes" id="UP001239267">
    <property type="component" value="Unassembled WGS sequence"/>
</dbReference>
<accession>A0AAJ1STU1</accession>